<dbReference type="CDD" id="cd14003">
    <property type="entry name" value="STKc_AMPK-like"/>
    <property type="match status" value="1"/>
</dbReference>
<evidence type="ECO:0000256" key="8">
    <source>
        <dbReference type="ARBA" id="ARBA00048679"/>
    </source>
</evidence>
<dbReference type="Gene3D" id="1.10.510.10">
    <property type="entry name" value="Transferase(Phosphotransferase) domain 1"/>
    <property type="match status" value="1"/>
</dbReference>
<keyword evidence="6 9" id="KW-0067">ATP-binding</keyword>
<feature type="region of interest" description="Disordered" evidence="10">
    <location>
        <begin position="473"/>
        <end position="563"/>
    </location>
</feature>
<organism evidence="12 14">
    <name type="scientific">Synchytrium endobioticum</name>
    <dbReference type="NCBI Taxonomy" id="286115"/>
    <lineage>
        <taxon>Eukaryota</taxon>
        <taxon>Fungi</taxon>
        <taxon>Fungi incertae sedis</taxon>
        <taxon>Chytridiomycota</taxon>
        <taxon>Chytridiomycota incertae sedis</taxon>
        <taxon>Chytridiomycetes</taxon>
        <taxon>Synchytriales</taxon>
        <taxon>Synchytriaceae</taxon>
        <taxon>Synchytrium</taxon>
    </lineage>
</organism>
<dbReference type="GO" id="GO:0035556">
    <property type="term" value="P:intracellular signal transduction"/>
    <property type="evidence" value="ECO:0007669"/>
    <property type="project" value="TreeGrafter"/>
</dbReference>
<feature type="compositionally biased region" description="Low complexity" evidence="10">
    <location>
        <begin position="543"/>
        <end position="557"/>
    </location>
</feature>
<dbReference type="VEuPathDB" id="FungiDB:SeMB42_g07784"/>
<evidence type="ECO:0000256" key="1">
    <source>
        <dbReference type="ARBA" id="ARBA00012513"/>
    </source>
</evidence>
<dbReference type="GO" id="GO:0004674">
    <property type="term" value="F:protein serine/threonine kinase activity"/>
    <property type="evidence" value="ECO:0007669"/>
    <property type="project" value="UniProtKB-KW"/>
</dbReference>
<feature type="compositionally biased region" description="Polar residues" evidence="10">
    <location>
        <begin position="520"/>
        <end position="535"/>
    </location>
</feature>
<keyword evidence="5" id="KW-0418">Kinase</keyword>
<dbReference type="SUPFAM" id="SSF56112">
    <property type="entry name" value="Protein kinase-like (PK-like)"/>
    <property type="match status" value="1"/>
</dbReference>
<dbReference type="PANTHER" id="PTHR24346">
    <property type="entry name" value="MAP/MICROTUBULE AFFINITY-REGULATING KINASE"/>
    <property type="match status" value="1"/>
</dbReference>
<evidence type="ECO:0000256" key="5">
    <source>
        <dbReference type="ARBA" id="ARBA00022777"/>
    </source>
</evidence>
<feature type="domain" description="Protein kinase" evidence="11">
    <location>
        <begin position="89"/>
        <end position="341"/>
    </location>
</feature>
<dbReference type="EMBL" id="QEAN01000625">
    <property type="protein sequence ID" value="TPX31275.1"/>
    <property type="molecule type" value="Genomic_DNA"/>
</dbReference>
<protein>
    <recommendedName>
        <fullName evidence="1">non-specific serine/threonine protein kinase</fullName>
        <ecNumber evidence="1">2.7.11.1</ecNumber>
    </recommendedName>
</protein>
<dbReference type="Pfam" id="PF00069">
    <property type="entry name" value="Pkinase"/>
    <property type="match status" value="1"/>
</dbReference>
<comment type="catalytic activity">
    <reaction evidence="7">
        <text>L-threonyl-[protein] + ATP = O-phospho-L-threonyl-[protein] + ADP + H(+)</text>
        <dbReference type="Rhea" id="RHEA:46608"/>
        <dbReference type="Rhea" id="RHEA-COMP:11060"/>
        <dbReference type="Rhea" id="RHEA-COMP:11605"/>
        <dbReference type="ChEBI" id="CHEBI:15378"/>
        <dbReference type="ChEBI" id="CHEBI:30013"/>
        <dbReference type="ChEBI" id="CHEBI:30616"/>
        <dbReference type="ChEBI" id="CHEBI:61977"/>
        <dbReference type="ChEBI" id="CHEBI:456216"/>
        <dbReference type="EC" id="2.7.11.1"/>
    </reaction>
</comment>
<dbReference type="EC" id="2.7.11.1" evidence="1"/>
<evidence type="ECO:0000256" key="7">
    <source>
        <dbReference type="ARBA" id="ARBA00047899"/>
    </source>
</evidence>
<keyword evidence="14" id="KW-1185">Reference proteome</keyword>
<evidence type="ECO:0000259" key="11">
    <source>
        <dbReference type="PROSITE" id="PS50011"/>
    </source>
</evidence>
<evidence type="ECO:0000256" key="9">
    <source>
        <dbReference type="PROSITE-ProRule" id="PRU10141"/>
    </source>
</evidence>
<proteinExistence type="predicted"/>
<dbReference type="AlphaFoldDB" id="A0A507C130"/>
<dbReference type="InterPro" id="IPR000719">
    <property type="entry name" value="Prot_kinase_dom"/>
</dbReference>
<accession>A0A507C130</accession>
<evidence type="ECO:0000256" key="2">
    <source>
        <dbReference type="ARBA" id="ARBA00022527"/>
    </source>
</evidence>
<comment type="caution">
    <text evidence="12">The sequence shown here is derived from an EMBL/GenBank/DDBJ whole genome shotgun (WGS) entry which is preliminary data.</text>
</comment>
<dbReference type="Proteomes" id="UP000320475">
    <property type="component" value="Unassembled WGS sequence"/>
</dbReference>
<dbReference type="GO" id="GO:0005737">
    <property type="term" value="C:cytoplasm"/>
    <property type="evidence" value="ECO:0007669"/>
    <property type="project" value="TreeGrafter"/>
</dbReference>
<dbReference type="STRING" id="286115.A0A507C130"/>
<feature type="binding site" evidence="9">
    <location>
        <position position="118"/>
    </location>
    <ligand>
        <name>ATP</name>
        <dbReference type="ChEBI" id="CHEBI:30616"/>
    </ligand>
</feature>
<evidence type="ECO:0000313" key="13">
    <source>
        <dbReference type="EMBL" id="TPX38436.1"/>
    </source>
</evidence>
<reference evidence="14 15" key="1">
    <citation type="journal article" date="2019" name="Sci. Rep.">
        <title>Comparative genomics of chytrid fungi reveal insights into the obligate biotrophic and pathogenic lifestyle of Synchytrium endobioticum.</title>
        <authorList>
            <person name="van de Vossenberg B.T.L.H."/>
            <person name="Warris S."/>
            <person name="Nguyen H.D.T."/>
            <person name="van Gent-Pelzer M.P.E."/>
            <person name="Joly D.L."/>
            <person name="van de Geest H.C."/>
            <person name="Bonants P.J.M."/>
            <person name="Smith D.S."/>
            <person name="Levesque C.A."/>
            <person name="van der Lee T.A.J."/>
        </authorList>
    </citation>
    <scope>NUCLEOTIDE SEQUENCE [LARGE SCALE GENOMIC DNA]</scope>
    <source>
        <strain evidence="13 15">LEV6574</strain>
        <strain evidence="12 14">MB42</strain>
    </source>
</reference>
<name>A0A507C130_9FUNG</name>
<keyword evidence="2" id="KW-0723">Serine/threonine-protein kinase</keyword>
<evidence type="ECO:0000313" key="14">
    <source>
        <dbReference type="Proteomes" id="UP000317494"/>
    </source>
</evidence>
<dbReference type="FunFam" id="1.10.510.10:FF:000592">
    <property type="entry name" value="CAMK family protein kinase"/>
    <property type="match status" value="1"/>
</dbReference>
<comment type="catalytic activity">
    <reaction evidence="8">
        <text>L-seryl-[protein] + ATP = O-phospho-L-seryl-[protein] + ADP + H(+)</text>
        <dbReference type="Rhea" id="RHEA:17989"/>
        <dbReference type="Rhea" id="RHEA-COMP:9863"/>
        <dbReference type="Rhea" id="RHEA-COMP:11604"/>
        <dbReference type="ChEBI" id="CHEBI:15378"/>
        <dbReference type="ChEBI" id="CHEBI:29999"/>
        <dbReference type="ChEBI" id="CHEBI:30616"/>
        <dbReference type="ChEBI" id="CHEBI:83421"/>
        <dbReference type="ChEBI" id="CHEBI:456216"/>
        <dbReference type="EC" id="2.7.11.1"/>
    </reaction>
</comment>
<dbReference type="PROSITE" id="PS00107">
    <property type="entry name" value="PROTEIN_KINASE_ATP"/>
    <property type="match status" value="1"/>
</dbReference>
<dbReference type="GO" id="GO:0005524">
    <property type="term" value="F:ATP binding"/>
    <property type="evidence" value="ECO:0007669"/>
    <property type="project" value="UniProtKB-UniRule"/>
</dbReference>
<evidence type="ECO:0000256" key="3">
    <source>
        <dbReference type="ARBA" id="ARBA00022679"/>
    </source>
</evidence>
<dbReference type="InterPro" id="IPR008271">
    <property type="entry name" value="Ser/Thr_kinase_AS"/>
</dbReference>
<keyword evidence="4 9" id="KW-0547">Nucleotide-binding</keyword>
<dbReference type="PROSITE" id="PS50011">
    <property type="entry name" value="PROTEIN_KINASE_DOM"/>
    <property type="match status" value="1"/>
</dbReference>
<dbReference type="PANTHER" id="PTHR24346:SF106">
    <property type="entry name" value="PROTEIN KINASE DOMAIN-CONTAINING PROTEIN"/>
    <property type="match status" value="1"/>
</dbReference>
<dbReference type="FunFam" id="3.30.200.20:FF:000003">
    <property type="entry name" value="Non-specific serine/threonine protein kinase"/>
    <property type="match status" value="1"/>
</dbReference>
<dbReference type="EMBL" id="QEAM01000613">
    <property type="protein sequence ID" value="TPX38436.1"/>
    <property type="molecule type" value="Genomic_DNA"/>
</dbReference>
<dbReference type="PROSITE" id="PS00108">
    <property type="entry name" value="PROTEIN_KINASE_ST"/>
    <property type="match status" value="1"/>
</dbReference>
<evidence type="ECO:0000256" key="10">
    <source>
        <dbReference type="SAM" id="MobiDB-lite"/>
    </source>
</evidence>
<dbReference type="SMART" id="SM00220">
    <property type="entry name" value="S_TKc"/>
    <property type="match status" value="1"/>
</dbReference>
<gene>
    <name evidence="13" type="ORF">SeLEV6574_g07784</name>
    <name evidence="12" type="ORF">SeMB42_g07784</name>
</gene>
<evidence type="ECO:0000256" key="4">
    <source>
        <dbReference type="ARBA" id="ARBA00022741"/>
    </source>
</evidence>
<dbReference type="InterPro" id="IPR017441">
    <property type="entry name" value="Protein_kinase_ATP_BS"/>
</dbReference>
<evidence type="ECO:0000256" key="6">
    <source>
        <dbReference type="ARBA" id="ARBA00022840"/>
    </source>
</evidence>
<dbReference type="InterPro" id="IPR011009">
    <property type="entry name" value="Kinase-like_dom_sf"/>
</dbReference>
<dbReference type="OrthoDB" id="193931at2759"/>
<dbReference type="Proteomes" id="UP000317494">
    <property type="component" value="Unassembled WGS sequence"/>
</dbReference>
<evidence type="ECO:0000313" key="12">
    <source>
        <dbReference type="EMBL" id="TPX31275.1"/>
    </source>
</evidence>
<sequence length="666" mass="74380">MATSSIPRPHQSQRYVSARIQEELSKMSADDKSRFEAYLADRGIPSLSAMRGDASKESYVLAFLEAWLENHPMGSGDNKQVQSVRVGDYILKKTIGQGTFGKVKLAEHAITKELVAIKVIEKASVKTQKQKNSVQREVRLMKLLYHPHIVETLDIVETDDHIYIVMEYAAGGELFDYIVSHGMIKEKEARMFFRQVLSAVAFCHQNSVIHRDLKPENLLLDAHKNIRIIDFGFGNTFHRERFLDTYCGSPFYAAPEMIKGVRYVGPEVDVWSLGVILYALLSGRLPFDAVTMNELYEHISSGKYQVPSHFTSDMTHLISRMLTVDPKKRATLKEVIEHRWVNIGYSSLVSSQVQPRSLVVPDPNPDSLAELVTYGISEAEVRRVLVQGGALHPIVSLYHLVDEGRRRRVAYVEKQRQQQPVSIREDRKDSGYLGSFKYIPALDDIESSSLESGRVLVASTSSSVNDMEQPELNALSKPDSHQSPRASVTKPYEQDSSCHGSPDRNARRYGVVSREHSSTDRVTTPTATANGPSSDRTWKPTCQRPQPQSSESASSPSHDAALTPKLFVTSQRPFLRPRIRITSTPQSTAGVVSIVDSFRGMSKRDMDPSCAMQSNGDVKMEDVCSGPGNTTTAHETRAAMAWAGQLRSKVPRFKWPSKVADAVSRT</sequence>
<evidence type="ECO:0000313" key="15">
    <source>
        <dbReference type="Proteomes" id="UP000320475"/>
    </source>
</evidence>
<keyword evidence="3" id="KW-0808">Transferase</keyword>